<evidence type="ECO:0008006" key="4">
    <source>
        <dbReference type="Google" id="ProtNLM"/>
    </source>
</evidence>
<proteinExistence type="predicted"/>
<dbReference type="KEGG" id="afy:BW247_13060"/>
<dbReference type="InterPro" id="IPR010653">
    <property type="entry name" value="NlpB/DapX"/>
</dbReference>
<name>A0A1P8UJB8_9GAMM</name>
<sequence>MLNVLRRAALFGAVLGMGGCSLWGGSSAYPVDASTQSLQVPPNLSAPKAESTFAIPPAQGLGPTRAAAQSTAQSGPKAGVAVQSGVLPVVPKMHLRQAGAFRWLSIDAKPGQVWPKLEAFFKARGYTLVEADARTGVLRTAWKSSAGLPKGFLGQLLNLAASGARERYVVRLVRGAKADTTELYLSGQGAIKAKDSQGDMVWQWLPPNPGKEASLLQALMVYMGAPKAQATTLATAVTKTGASAFTLATADGTTVIDAAQPFAQAWPQIGLGLDRVDLVVEHQDRAAGLYTVKYVGVSQSNALQRLFGGGSVLNQGAEFKIKVVASTTGNAVVVHALDAKGKPLAPAAAHEVLKRLLSGLT</sequence>
<reference evidence="2 3" key="1">
    <citation type="submission" date="2017-01" db="EMBL/GenBank/DDBJ databases">
        <title>Draft sequence of Acidihalobacter ferrooxidans strain DSM 14175 (strain V8).</title>
        <authorList>
            <person name="Khaleque H.N."/>
            <person name="Ramsay J.P."/>
            <person name="Murphy R.J.T."/>
            <person name="Kaksonen A.H."/>
            <person name="Boxall N.J."/>
            <person name="Watkin E.L.J."/>
        </authorList>
    </citation>
    <scope>NUCLEOTIDE SEQUENCE [LARGE SCALE GENOMIC DNA]</scope>
    <source>
        <strain evidence="2 3">V8</strain>
    </source>
</reference>
<evidence type="ECO:0000256" key="1">
    <source>
        <dbReference type="SAM" id="SignalP"/>
    </source>
</evidence>
<accession>A0A1P8UJB8</accession>
<dbReference type="STRING" id="1765967.BW247_13060"/>
<dbReference type="PROSITE" id="PS51257">
    <property type="entry name" value="PROKAR_LIPOPROTEIN"/>
    <property type="match status" value="1"/>
</dbReference>
<keyword evidence="1" id="KW-0732">Signal</keyword>
<dbReference type="Proteomes" id="UP000243807">
    <property type="component" value="Chromosome"/>
</dbReference>
<protein>
    <recommendedName>
        <fullName evidence="4">Outer membrane protein assembly factor BamC</fullName>
    </recommendedName>
</protein>
<feature type="chain" id="PRO_5010361495" description="Outer membrane protein assembly factor BamC" evidence="1">
    <location>
        <begin position="29"/>
        <end position="361"/>
    </location>
</feature>
<keyword evidence="3" id="KW-1185">Reference proteome</keyword>
<dbReference type="EMBL" id="CP019434">
    <property type="protein sequence ID" value="APZ43902.1"/>
    <property type="molecule type" value="Genomic_DNA"/>
</dbReference>
<organism evidence="2 3">
    <name type="scientific">Acidihalobacter ferrooxydans</name>
    <dbReference type="NCBI Taxonomy" id="1765967"/>
    <lineage>
        <taxon>Bacteria</taxon>
        <taxon>Pseudomonadati</taxon>
        <taxon>Pseudomonadota</taxon>
        <taxon>Gammaproteobacteria</taxon>
        <taxon>Chromatiales</taxon>
        <taxon>Ectothiorhodospiraceae</taxon>
        <taxon>Acidihalobacter</taxon>
    </lineage>
</organism>
<dbReference type="Pfam" id="PF06804">
    <property type="entry name" value="Lipoprotein_18"/>
    <property type="match status" value="1"/>
</dbReference>
<feature type="signal peptide" evidence="1">
    <location>
        <begin position="1"/>
        <end position="28"/>
    </location>
</feature>
<gene>
    <name evidence="2" type="ORF">BW247_13060</name>
</gene>
<dbReference type="RefSeq" id="WP_076837526.1">
    <property type="nucleotide sequence ID" value="NZ_CP019434.1"/>
</dbReference>
<evidence type="ECO:0000313" key="3">
    <source>
        <dbReference type="Proteomes" id="UP000243807"/>
    </source>
</evidence>
<dbReference type="Gene3D" id="3.30.310.170">
    <property type="entry name" value="Outer membrane protein assembly factor BamC"/>
    <property type="match status" value="1"/>
</dbReference>
<dbReference type="InterPro" id="IPR042268">
    <property type="entry name" value="BamC_C"/>
</dbReference>
<dbReference type="AlphaFoldDB" id="A0A1P8UJB8"/>
<evidence type="ECO:0000313" key="2">
    <source>
        <dbReference type="EMBL" id="APZ43902.1"/>
    </source>
</evidence>